<keyword evidence="3" id="KW-1185">Reference proteome</keyword>
<dbReference type="EMBL" id="JAHBCL010000001">
    <property type="protein sequence ID" value="MBS7525145.1"/>
    <property type="molecule type" value="Genomic_DNA"/>
</dbReference>
<feature type="signal peptide" evidence="1">
    <location>
        <begin position="1"/>
        <end position="21"/>
    </location>
</feature>
<dbReference type="Proteomes" id="UP000746471">
    <property type="component" value="Unassembled WGS sequence"/>
</dbReference>
<feature type="chain" id="PRO_5045206222" description="DUF5667 domain-containing protein" evidence="1">
    <location>
        <begin position="22"/>
        <end position="217"/>
    </location>
</feature>
<evidence type="ECO:0000256" key="1">
    <source>
        <dbReference type="SAM" id="SignalP"/>
    </source>
</evidence>
<evidence type="ECO:0000313" key="2">
    <source>
        <dbReference type="EMBL" id="MBS7525145.1"/>
    </source>
</evidence>
<reference evidence="2 3" key="1">
    <citation type="submission" date="2021-05" db="EMBL/GenBank/DDBJ databases">
        <title>Fusibacter ferrireducens sp. nov., an anaerobic, sulfur- and Fe-reducing bacterium isolated from the mangrove sediment.</title>
        <authorList>
            <person name="Qiu D."/>
        </authorList>
    </citation>
    <scope>NUCLEOTIDE SEQUENCE [LARGE SCALE GENOMIC DNA]</scope>
    <source>
        <strain evidence="2 3">DSM 12116</strain>
    </source>
</reference>
<organism evidence="2 3">
    <name type="scientific">Fusibacter paucivorans</name>
    <dbReference type="NCBI Taxonomy" id="76009"/>
    <lineage>
        <taxon>Bacteria</taxon>
        <taxon>Bacillati</taxon>
        <taxon>Bacillota</taxon>
        <taxon>Clostridia</taxon>
        <taxon>Eubacteriales</taxon>
        <taxon>Eubacteriales Family XII. Incertae Sedis</taxon>
        <taxon>Fusibacter</taxon>
    </lineage>
</organism>
<gene>
    <name evidence="2" type="ORF">KHM83_00495</name>
</gene>
<evidence type="ECO:0008006" key="4">
    <source>
        <dbReference type="Google" id="ProtNLM"/>
    </source>
</evidence>
<protein>
    <recommendedName>
        <fullName evidence="4">DUF5667 domain-containing protein</fullName>
    </recommendedName>
</protein>
<name>A0ABS5PJ66_9FIRM</name>
<keyword evidence="1" id="KW-0732">Signal</keyword>
<evidence type="ECO:0000313" key="3">
    <source>
        <dbReference type="Proteomes" id="UP000746471"/>
    </source>
</evidence>
<dbReference type="RefSeq" id="WP_213234932.1">
    <property type="nucleotide sequence ID" value="NZ_JAHBCL010000001.1"/>
</dbReference>
<sequence length="217" mass="24032">MKKLLILGLVTTTLLSGAVFAGTEETADNAPLRPERPRIEQFDGERPGDDRTIEVRRKADGERRIQVLTEAFETYYPEALDTYTALEAEHKAFHESRDALRETAMAAEKQAYQKIVDALLSGEMDREAARAAIEDLRGAGAETRESLKAIFDEKREALEADKTINDALRDTLRALLTAETVDEAAVQNALDEVIAQLQSHIALDEKYAAMADAVMVP</sequence>
<proteinExistence type="predicted"/>
<comment type="caution">
    <text evidence="2">The sequence shown here is derived from an EMBL/GenBank/DDBJ whole genome shotgun (WGS) entry which is preliminary data.</text>
</comment>
<dbReference type="Gene3D" id="1.20.120.1490">
    <property type="match status" value="1"/>
</dbReference>
<accession>A0ABS5PJ66</accession>